<keyword evidence="3" id="KW-1185">Reference proteome</keyword>
<evidence type="ECO:0000313" key="3">
    <source>
        <dbReference type="Proteomes" id="UP000009170"/>
    </source>
</evidence>
<sequence length="464" mass="52436">MCEALDYIAACYRDAGDEHELFLFLDGNPSHMTFDVLKHARDLNISILFLVPHCIHLMQGEDVVHFSEMKRKFQDELRQTDVSHSRISLLSGFDYKSSLDSTRFFAAAHRAFLHAFTPELIARSWSEVGLSPFNYEPLRKLRARDQARARAQEVARDASTPERQARLAELAKYQKKGLQSGEFVPELFLPAGDHDLDLATARLLKIAAEAKSMDEVVSRAATELSQTWSKEQLSIMLHAMKMRPKRKRKNPLQAVATRGPVANTRENLVILAEIEVERAEKDRSRVKKREGRVAKEALENEAALELWNHVVAELAAHGAHRKLSTPELRHIVRARNLAPLVKKTDLARHTRERLKEIIQENSGCPVGFGTILPATADGAVARKRRKKTTEDVEGALGDALDPKPPSTKRRRVQKPTESEKIQKTSKQTGGCARCRYSRNGCDRCDPAREKKRPARKRSGTAKKR</sequence>
<dbReference type="KEGG" id="ota:OT_ostta02g02067"/>
<feature type="compositionally biased region" description="Basic residues" evidence="1">
    <location>
        <begin position="449"/>
        <end position="464"/>
    </location>
</feature>
<gene>
    <name evidence="2" type="ORF">OT_ostta02g02067</name>
</gene>
<evidence type="ECO:0000313" key="2">
    <source>
        <dbReference type="EMBL" id="CEG01015.1"/>
    </source>
</evidence>
<reference evidence="2 3" key="2">
    <citation type="journal article" date="2014" name="BMC Genomics">
        <title>An improved genome of the model marine alga Ostreococcus tauri unfolds by assessing Illumina de novo assemblies.</title>
        <authorList>
            <person name="Blanc-Mathieu R."/>
            <person name="Verhelst B."/>
            <person name="Derelle E."/>
            <person name="Rombauts S."/>
            <person name="Bouget F.Y."/>
            <person name="Carre I."/>
            <person name="Chateau A."/>
            <person name="Eyre-Walker A."/>
            <person name="Grimsley N."/>
            <person name="Moreau H."/>
            <person name="Piegu B."/>
            <person name="Rivals E."/>
            <person name="Schackwitz W."/>
            <person name="Van de Peer Y."/>
            <person name="Piganeau G."/>
        </authorList>
    </citation>
    <scope>NUCLEOTIDE SEQUENCE [LARGE SCALE GENOMIC DNA]</scope>
    <source>
        <strain evidence="3">OTTH 0595 / CCAP 157/2 / RCC745</strain>
    </source>
</reference>
<dbReference type="GeneID" id="9837050"/>
<dbReference type="EMBL" id="CAID01000002">
    <property type="protein sequence ID" value="CEG01015.1"/>
    <property type="molecule type" value="Genomic_DNA"/>
</dbReference>
<protein>
    <submittedName>
        <fullName evidence="2">DDE superfamily endonuclease, CENP-B-like</fullName>
    </submittedName>
</protein>
<dbReference type="AlphaFoldDB" id="A0A090N4N4"/>
<dbReference type="Proteomes" id="UP000009170">
    <property type="component" value="Unassembled WGS sequence"/>
</dbReference>
<reference evidence="3" key="1">
    <citation type="journal article" date="2006" name="Proc. Natl. Acad. Sci. U.S.A.">
        <title>Genome analysis of the smallest free-living eukaryote Ostreococcus tauri unveils many unique features.</title>
        <authorList>
            <person name="Derelle E."/>
            <person name="Ferraz C."/>
            <person name="Rombauts S."/>
            <person name="Rouze P."/>
            <person name="Worden A.Z."/>
            <person name="Robbens S."/>
            <person name="Partensky F."/>
            <person name="Degroeve S."/>
            <person name="Echeynie S."/>
            <person name="Cooke R."/>
            <person name="Saeys Y."/>
            <person name="Wuyts J."/>
            <person name="Jabbari K."/>
            <person name="Bowler C."/>
            <person name="Panaud O."/>
            <person name="Piegu B."/>
            <person name="Ball S.G."/>
            <person name="Ral J.-P."/>
            <person name="Bouget F.-Y."/>
            <person name="Piganeau G."/>
            <person name="De Baets B."/>
            <person name="Picard A."/>
            <person name="Delseny M."/>
            <person name="Demaille J."/>
            <person name="Van de Peer Y."/>
            <person name="Moreau H."/>
        </authorList>
    </citation>
    <scope>NUCLEOTIDE SEQUENCE [LARGE SCALE GENOMIC DNA]</scope>
    <source>
        <strain evidence="3">OTTH 0595 / CCAP 157/2 / RCC745</strain>
    </source>
</reference>
<dbReference type="InParanoid" id="A0A090N4N4"/>
<dbReference type="GO" id="GO:0004519">
    <property type="term" value="F:endonuclease activity"/>
    <property type="evidence" value="ECO:0007669"/>
    <property type="project" value="UniProtKB-KW"/>
</dbReference>
<comment type="caution">
    <text evidence="2">The sequence shown here is derived from an EMBL/GenBank/DDBJ whole genome shotgun (WGS) entry which is preliminary data.</text>
</comment>
<accession>A0A090N4N4</accession>
<dbReference type="RefSeq" id="XP_022840743.1">
    <property type="nucleotide sequence ID" value="XM_022985052.1"/>
</dbReference>
<feature type="region of interest" description="Disordered" evidence="1">
    <location>
        <begin position="382"/>
        <end position="464"/>
    </location>
</feature>
<evidence type="ECO:0000256" key="1">
    <source>
        <dbReference type="SAM" id="MobiDB-lite"/>
    </source>
</evidence>
<name>A0A090N4N4_OSTTA</name>
<organism evidence="2 3">
    <name type="scientific">Ostreococcus tauri</name>
    <name type="common">Marine green alga</name>
    <dbReference type="NCBI Taxonomy" id="70448"/>
    <lineage>
        <taxon>Eukaryota</taxon>
        <taxon>Viridiplantae</taxon>
        <taxon>Chlorophyta</taxon>
        <taxon>Mamiellophyceae</taxon>
        <taxon>Mamiellales</taxon>
        <taxon>Bathycoccaceae</taxon>
        <taxon>Ostreococcus</taxon>
    </lineage>
</organism>
<proteinExistence type="predicted"/>
<dbReference type="OrthoDB" id="8191755at2759"/>